<evidence type="ECO:0000313" key="6">
    <source>
        <dbReference type="Proteomes" id="UP001366060"/>
    </source>
</evidence>
<dbReference type="Gene3D" id="3.90.190.10">
    <property type="entry name" value="Protein tyrosine phosphatase superfamily"/>
    <property type="match status" value="1"/>
</dbReference>
<dbReference type="SMART" id="SM00046">
    <property type="entry name" value="DAGKc"/>
    <property type="match status" value="1"/>
</dbReference>
<dbReference type="PANTHER" id="PTHR47216">
    <property type="match status" value="1"/>
</dbReference>
<keyword evidence="1" id="KW-1133">Transmembrane helix</keyword>
<keyword evidence="1" id="KW-0472">Membrane</keyword>
<dbReference type="EMBL" id="JBAKBA010000001">
    <property type="protein sequence ID" value="MEL0657743.1"/>
    <property type="molecule type" value="Genomic_DNA"/>
</dbReference>
<dbReference type="InterPro" id="IPR020422">
    <property type="entry name" value="TYR_PHOSPHATASE_DUAL_dom"/>
</dbReference>
<dbReference type="InterPro" id="IPR003595">
    <property type="entry name" value="Tyr_Pase_cat"/>
</dbReference>
<dbReference type="Pfam" id="PF00782">
    <property type="entry name" value="DSPc"/>
    <property type="match status" value="1"/>
</dbReference>
<accession>A0ABU9H7L3</accession>
<dbReference type="Pfam" id="PF00781">
    <property type="entry name" value="DAGK_cat"/>
    <property type="match status" value="1"/>
</dbReference>
<dbReference type="SUPFAM" id="SSF52799">
    <property type="entry name" value="(Phosphotyrosine protein) phosphatases II"/>
    <property type="match status" value="1"/>
</dbReference>
<dbReference type="PROSITE" id="PS50056">
    <property type="entry name" value="TYR_PHOSPHATASE_2"/>
    <property type="match status" value="1"/>
</dbReference>
<feature type="domain" description="Tyrosine specific protein phosphatases" evidence="3">
    <location>
        <begin position="155"/>
        <end position="224"/>
    </location>
</feature>
<evidence type="ECO:0000259" key="2">
    <source>
        <dbReference type="PROSITE" id="PS50054"/>
    </source>
</evidence>
<gene>
    <name evidence="5" type="ORF">V6255_01220</name>
</gene>
<dbReference type="SUPFAM" id="SSF111331">
    <property type="entry name" value="NAD kinase/diacylglycerol kinase-like"/>
    <property type="match status" value="1"/>
</dbReference>
<feature type="transmembrane region" description="Helical" evidence="1">
    <location>
        <begin position="7"/>
        <end position="25"/>
    </location>
</feature>
<dbReference type="SMART" id="SM00195">
    <property type="entry name" value="DSPc"/>
    <property type="match status" value="1"/>
</dbReference>
<feature type="domain" description="DAGKc" evidence="4">
    <location>
        <begin position="236"/>
        <end position="368"/>
    </location>
</feature>
<comment type="caution">
    <text evidence="5">The sequence shown here is derived from an EMBL/GenBank/DDBJ whole genome shotgun (WGS) entry which is preliminary data.</text>
</comment>
<proteinExistence type="predicted"/>
<evidence type="ECO:0000259" key="4">
    <source>
        <dbReference type="PROSITE" id="PS50146"/>
    </source>
</evidence>
<keyword evidence="5" id="KW-0418">Kinase</keyword>
<keyword evidence="6" id="KW-1185">Reference proteome</keyword>
<feature type="transmembrane region" description="Helical" evidence="1">
    <location>
        <begin position="31"/>
        <end position="48"/>
    </location>
</feature>
<dbReference type="InterPro" id="IPR017438">
    <property type="entry name" value="ATP-NAD_kinase_N"/>
</dbReference>
<reference evidence="5 6" key="1">
    <citation type="submission" date="2024-02" db="EMBL/GenBank/DDBJ databases">
        <title>Bacteria isolated from the canopy kelp, Nereocystis luetkeana.</title>
        <authorList>
            <person name="Pfister C.A."/>
            <person name="Younker I.T."/>
            <person name="Light S.H."/>
        </authorList>
    </citation>
    <scope>NUCLEOTIDE SEQUENCE [LARGE SCALE GENOMIC DNA]</scope>
    <source>
        <strain evidence="5 6">TI.2.07</strain>
    </source>
</reference>
<sequence>MFITKYYLFSTLLSLALAWFIPLLILKILFSWVALSLAIVSLAYLFDIPSIFRKNSDGKILWWIQWAFIPFLLGVKAYNAWARKNDEVPPIQKITNNLYLSRRLLSSDLAYLKSKNIDCIVDVTAEFAGLESAMTDKNFDYLTIPVLDHKAPSLHKLRHALYWIDVQLSQSRSVVIHCALGRGRSVFVMAAYLLSRDPSLSVDQALTQIHSIRSSANLNKKQYKVLSAISKQQKLKLPEPTWMIVNPVSGGGKWQQYKQQLIRQLSTKYRLKIVETTPQTSATELAKQAKETGANKVIVCGGDGTVTEVASQLIESDIVLGIVPFGTTNALCHVLYGLAAKYSPVNAACNAILSEQVRTIDTAKCNEQLMLLAMGIGFEQQMISSANRENKNENGQFAYLNGFFNAVVSSESQQLSIKINDKAYQDLNVQSLMVANTAPFSTLLAHGGDAPEPDDGKLHMTYLDNTDSFTETVIALSDLAASSLGLQDKANQFQYCDGKKIAISADHEIEYVIDGENYRAQNIEITVLPSSLKVFAASNK</sequence>
<dbReference type="PROSITE" id="PS50054">
    <property type="entry name" value="TYR_PHOSPHATASE_DUAL"/>
    <property type="match status" value="1"/>
</dbReference>
<dbReference type="InterPro" id="IPR000387">
    <property type="entry name" value="Tyr_Pase_dom"/>
</dbReference>
<dbReference type="InterPro" id="IPR000340">
    <property type="entry name" value="Dual-sp_phosphatase_cat-dom"/>
</dbReference>
<dbReference type="GO" id="GO:0016301">
    <property type="term" value="F:kinase activity"/>
    <property type="evidence" value="ECO:0007669"/>
    <property type="project" value="UniProtKB-KW"/>
</dbReference>
<keyword evidence="5" id="KW-0808">Transferase</keyword>
<dbReference type="SMART" id="SM00404">
    <property type="entry name" value="PTPc_motif"/>
    <property type="match status" value="1"/>
</dbReference>
<dbReference type="InterPro" id="IPR001206">
    <property type="entry name" value="Diacylglycerol_kinase_cat_dom"/>
</dbReference>
<keyword evidence="1" id="KW-0812">Transmembrane</keyword>
<feature type="domain" description="Tyrosine-protein phosphatase" evidence="2">
    <location>
        <begin position="89"/>
        <end position="237"/>
    </location>
</feature>
<protein>
    <submittedName>
        <fullName evidence="5">Diacylglycerol kinase family protein</fullName>
    </submittedName>
</protein>
<evidence type="ECO:0000313" key="5">
    <source>
        <dbReference type="EMBL" id="MEL0657743.1"/>
    </source>
</evidence>
<dbReference type="PROSITE" id="PS50146">
    <property type="entry name" value="DAGK"/>
    <property type="match status" value="1"/>
</dbReference>
<feature type="transmembrane region" description="Helical" evidence="1">
    <location>
        <begin position="60"/>
        <end position="81"/>
    </location>
</feature>
<name>A0ABU9H7L3_9GAMM</name>
<evidence type="ECO:0000256" key="1">
    <source>
        <dbReference type="SAM" id="Phobius"/>
    </source>
</evidence>
<dbReference type="Gene3D" id="3.40.50.10330">
    <property type="entry name" value="Probable inorganic polyphosphate/atp-NAD kinase, domain 1"/>
    <property type="match status" value="1"/>
</dbReference>
<dbReference type="NCBIfam" id="NF009025">
    <property type="entry name" value="PRK12361.1"/>
    <property type="match status" value="1"/>
</dbReference>
<dbReference type="Proteomes" id="UP001366060">
    <property type="component" value="Unassembled WGS sequence"/>
</dbReference>
<dbReference type="PANTHER" id="PTHR47216:SF4">
    <property type="entry name" value="OS01G0859400 PROTEIN"/>
    <property type="match status" value="1"/>
</dbReference>
<dbReference type="RefSeq" id="WP_341626501.1">
    <property type="nucleotide sequence ID" value="NZ_JBAKBA010000001.1"/>
</dbReference>
<dbReference type="Gene3D" id="2.60.200.40">
    <property type="match status" value="1"/>
</dbReference>
<evidence type="ECO:0000259" key="3">
    <source>
        <dbReference type="PROSITE" id="PS50056"/>
    </source>
</evidence>
<dbReference type="InterPro" id="IPR029021">
    <property type="entry name" value="Prot-tyrosine_phosphatase-like"/>
</dbReference>
<dbReference type="InterPro" id="IPR016064">
    <property type="entry name" value="NAD/diacylglycerol_kinase_sf"/>
</dbReference>
<organism evidence="5 6">
    <name type="scientific">Psychromonas arctica</name>
    <dbReference type="NCBI Taxonomy" id="168275"/>
    <lineage>
        <taxon>Bacteria</taxon>
        <taxon>Pseudomonadati</taxon>
        <taxon>Pseudomonadota</taxon>
        <taxon>Gammaproteobacteria</taxon>
        <taxon>Alteromonadales</taxon>
        <taxon>Psychromonadaceae</taxon>
        <taxon>Psychromonas</taxon>
    </lineage>
</organism>